<keyword evidence="6 9" id="KW-0472">Membrane</keyword>
<evidence type="ECO:0000256" key="6">
    <source>
        <dbReference type="ARBA" id="ARBA00023136"/>
    </source>
</evidence>
<dbReference type="CDD" id="cd11386">
    <property type="entry name" value="MCP_signal"/>
    <property type="match status" value="1"/>
</dbReference>
<evidence type="ECO:0000313" key="13">
    <source>
        <dbReference type="Proteomes" id="UP000184447"/>
    </source>
</evidence>
<keyword evidence="8" id="KW-0807">Transducer</keyword>
<dbReference type="SUPFAM" id="SSF58104">
    <property type="entry name" value="Methyl-accepting chemotaxis protein (MCP) signaling domain"/>
    <property type="match status" value="1"/>
</dbReference>
<evidence type="ECO:0000256" key="1">
    <source>
        <dbReference type="ARBA" id="ARBA00004651"/>
    </source>
</evidence>
<keyword evidence="5 9" id="KW-1133">Transmembrane helix</keyword>
<dbReference type="RefSeq" id="WP_073340047.1">
    <property type="nucleotide sequence ID" value="NZ_FQXM01000026.1"/>
</dbReference>
<comment type="similarity">
    <text evidence="7">Belongs to the methyl-accepting chemotaxis (MCP) protein family.</text>
</comment>
<evidence type="ECO:0000256" key="8">
    <source>
        <dbReference type="PROSITE-ProRule" id="PRU00284"/>
    </source>
</evidence>
<dbReference type="SMART" id="SM00304">
    <property type="entry name" value="HAMP"/>
    <property type="match status" value="1"/>
</dbReference>
<keyword evidence="4 9" id="KW-0812">Transmembrane</keyword>
<name>A0A1M5XAR6_9CLOT</name>
<evidence type="ECO:0000259" key="11">
    <source>
        <dbReference type="PROSITE" id="PS50885"/>
    </source>
</evidence>
<dbReference type="Proteomes" id="UP000184447">
    <property type="component" value="Unassembled WGS sequence"/>
</dbReference>
<keyword evidence="2" id="KW-1003">Cell membrane</keyword>
<evidence type="ECO:0000256" key="3">
    <source>
        <dbReference type="ARBA" id="ARBA00022500"/>
    </source>
</evidence>
<dbReference type="GO" id="GO:0004888">
    <property type="term" value="F:transmembrane signaling receptor activity"/>
    <property type="evidence" value="ECO:0007669"/>
    <property type="project" value="InterPro"/>
</dbReference>
<dbReference type="PROSITE" id="PS50885">
    <property type="entry name" value="HAMP"/>
    <property type="match status" value="1"/>
</dbReference>
<feature type="domain" description="HAMP" evidence="11">
    <location>
        <begin position="231"/>
        <end position="283"/>
    </location>
</feature>
<accession>A0A1M5XAR6</accession>
<dbReference type="PROSITE" id="PS50111">
    <property type="entry name" value="CHEMOTAXIS_TRANSDUC_2"/>
    <property type="match status" value="1"/>
</dbReference>
<organism evidence="12 13">
    <name type="scientific">Clostridium grantii DSM 8605</name>
    <dbReference type="NCBI Taxonomy" id="1121316"/>
    <lineage>
        <taxon>Bacteria</taxon>
        <taxon>Bacillati</taxon>
        <taxon>Bacillota</taxon>
        <taxon>Clostridia</taxon>
        <taxon>Eubacteriales</taxon>
        <taxon>Clostridiaceae</taxon>
        <taxon>Clostridium</taxon>
    </lineage>
</organism>
<dbReference type="InterPro" id="IPR004089">
    <property type="entry name" value="MCPsignal_dom"/>
</dbReference>
<dbReference type="SMART" id="SM01049">
    <property type="entry name" value="Cache_2"/>
    <property type="match status" value="1"/>
</dbReference>
<keyword evidence="13" id="KW-1185">Reference proteome</keyword>
<reference evidence="12 13" key="1">
    <citation type="submission" date="2016-11" db="EMBL/GenBank/DDBJ databases">
        <authorList>
            <person name="Jaros S."/>
            <person name="Januszkiewicz K."/>
            <person name="Wedrychowicz H."/>
        </authorList>
    </citation>
    <scope>NUCLEOTIDE SEQUENCE [LARGE SCALE GENOMIC DNA]</scope>
    <source>
        <strain evidence="12 13">DSM 8605</strain>
    </source>
</reference>
<feature type="transmembrane region" description="Helical" evidence="9">
    <location>
        <begin position="207"/>
        <end position="229"/>
    </location>
</feature>
<dbReference type="PRINTS" id="PR00260">
    <property type="entry name" value="CHEMTRNSDUCR"/>
</dbReference>
<proteinExistence type="inferred from homology"/>
<dbReference type="InterPro" id="IPR033480">
    <property type="entry name" value="sCache_2"/>
</dbReference>
<evidence type="ECO:0000256" key="9">
    <source>
        <dbReference type="SAM" id="Phobius"/>
    </source>
</evidence>
<dbReference type="GO" id="GO:0005886">
    <property type="term" value="C:plasma membrane"/>
    <property type="evidence" value="ECO:0007669"/>
    <property type="project" value="UniProtKB-SubCell"/>
</dbReference>
<dbReference type="FunFam" id="1.10.287.950:FF:000001">
    <property type="entry name" value="Methyl-accepting chemotaxis sensory transducer"/>
    <property type="match status" value="1"/>
</dbReference>
<dbReference type="Gene3D" id="3.30.450.20">
    <property type="entry name" value="PAS domain"/>
    <property type="match status" value="1"/>
</dbReference>
<evidence type="ECO:0000256" key="2">
    <source>
        <dbReference type="ARBA" id="ARBA00022475"/>
    </source>
</evidence>
<comment type="subcellular location">
    <subcellularLocation>
        <location evidence="1">Cell membrane</location>
        <topology evidence="1">Multi-pass membrane protein</topology>
    </subcellularLocation>
</comment>
<feature type="domain" description="Methyl-accepting transducer" evidence="10">
    <location>
        <begin position="288"/>
        <end position="517"/>
    </location>
</feature>
<dbReference type="InterPro" id="IPR051310">
    <property type="entry name" value="MCP_chemotaxis"/>
</dbReference>
<dbReference type="GO" id="GO:0006935">
    <property type="term" value="P:chemotaxis"/>
    <property type="evidence" value="ECO:0007669"/>
    <property type="project" value="UniProtKB-KW"/>
</dbReference>
<evidence type="ECO:0000256" key="4">
    <source>
        <dbReference type="ARBA" id="ARBA00022692"/>
    </source>
</evidence>
<dbReference type="InterPro" id="IPR003660">
    <property type="entry name" value="HAMP_dom"/>
</dbReference>
<dbReference type="Pfam" id="PF17200">
    <property type="entry name" value="sCache_2"/>
    <property type="match status" value="1"/>
</dbReference>
<dbReference type="OrthoDB" id="9810264at2"/>
<dbReference type="InterPro" id="IPR004090">
    <property type="entry name" value="Chemotax_Me-accpt_rcpt"/>
</dbReference>
<dbReference type="Pfam" id="PF00672">
    <property type="entry name" value="HAMP"/>
    <property type="match status" value="1"/>
</dbReference>
<dbReference type="Gene3D" id="1.10.287.950">
    <property type="entry name" value="Methyl-accepting chemotaxis protein"/>
    <property type="match status" value="1"/>
</dbReference>
<dbReference type="Pfam" id="PF00015">
    <property type="entry name" value="MCPsignal"/>
    <property type="match status" value="1"/>
</dbReference>
<evidence type="ECO:0000313" key="12">
    <source>
        <dbReference type="EMBL" id="SHH96876.1"/>
    </source>
</evidence>
<protein>
    <submittedName>
        <fullName evidence="12">Methyl-accepting chemotaxis sensory transducer with Cache sensor</fullName>
    </submittedName>
</protein>
<dbReference type="EMBL" id="FQXM01000026">
    <property type="protein sequence ID" value="SHH96876.1"/>
    <property type="molecule type" value="Genomic_DNA"/>
</dbReference>
<keyword evidence="3" id="KW-0145">Chemotaxis</keyword>
<dbReference type="STRING" id="1121316.SAMN02745207_03506"/>
<evidence type="ECO:0000256" key="7">
    <source>
        <dbReference type="ARBA" id="ARBA00029447"/>
    </source>
</evidence>
<dbReference type="CDD" id="cd06225">
    <property type="entry name" value="HAMP"/>
    <property type="match status" value="1"/>
</dbReference>
<dbReference type="AlphaFoldDB" id="A0A1M5XAR6"/>
<evidence type="ECO:0000259" key="10">
    <source>
        <dbReference type="PROSITE" id="PS50111"/>
    </source>
</evidence>
<dbReference type="PANTHER" id="PTHR43531:SF11">
    <property type="entry name" value="METHYL-ACCEPTING CHEMOTAXIS PROTEIN 3"/>
    <property type="match status" value="1"/>
</dbReference>
<feature type="transmembrane region" description="Helical" evidence="9">
    <location>
        <begin position="6"/>
        <end position="31"/>
    </location>
</feature>
<dbReference type="SMART" id="SM00283">
    <property type="entry name" value="MA"/>
    <property type="match status" value="1"/>
</dbReference>
<sequence>MRSIRGKFIFVIILNVLLVSAIISSATLFILNKNNDERLSQTKEILNENYNDKIKNQVEIIVSQIDGIYDEIDAGIITEDEGKIIAANMIRNAKYGENGYFWVDTLEGTNVVLLGKKDVEGTNRINATDEQGNKYIQNFINIVKESGEGYSEYFFPKAGGDTPLPKRAYVKLYEPFGWIIGTGNYIDDIETFISNEKEVIESQYKNAVFLLFIVLIVSIFIGYMLASFMSKSISNPIKKILDAANTIATGNLNIDLNIKRKDELGSLATAFTIMSDNMNGVLSNINVASEQVASGSKQVADSSISLAQGATEQASSVEQLTASMEQISAQTKFNAGKANEAKEIAENAKENAKQGYTEMKKMLDAMTDINESSNNISKIIKVIDEIAFQTNILALNAAVEAARAGQHGKGFAVVAEEVRNLAARSANAAKETTTMIEGSINKVETGAKIAKNTSESLNKIVDEVAKAANLVGDIASASNEQSIGVSQVNEGILQITDVVQSTSATSEETAAASEELSAQAAMLRKQVSTFKLKKDNYNAIYESSAYESMEELNQDNSKLLDGVDKKQGSSKNRIIHLSDEEFGKY</sequence>
<gene>
    <name evidence="12" type="ORF">SAMN02745207_03506</name>
</gene>
<dbReference type="GO" id="GO:0007165">
    <property type="term" value="P:signal transduction"/>
    <property type="evidence" value="ECO:0007669"/>
    <property type="project" value="UniProtKB-KW"/>
</dbReference>
<evidence type="ECO:0000256" key="5">
    <source>
        <dbReference type="ARBA" id="ARBA00022989"/>
    </source>
</evidence>
<dbReference type="PANTHER" id="PTHR43531">
    <property type="entry name" value="PROTEIN ICFG"/>
    <property type="match status" value="1"/>
</dbReference>